<dbReference type="GeneID" id="20817803"/>
<evidence type="ECO:0000256" key="1">
    <source>
        <dbReference type="SAM" id="MobiDB-lite"/>
    </source>
</evidence>
<feature type="compositionally biased region" description="Polar residues" evidence="1">
    <location>
        <begin position="1"/>
        <end position="11"/>
    </location>
</feature>
<feature type="compositionally biased region" description="Low complexity" evidence="1">
    <location>
        <begin position="12"/>
        <end position="33"/>
    </location>
</feature>
<evidence type="ECO:0000313" key="2">
    <source>
        <dbReference type="EMBL" id="ETV68251.1"/>
    </source>
</evidence>
<proteinExistence type="predicted"/>
<organism evidence="2">
    <name type="scientific">Aphanomyces astaci</name>
    <name type="common">Crayfish plague agent</name>
    <dbReference type="NCBI Taxonomy" id="112090"/>
    <lineage>
        <taxon>Eukaryota</taxon>
        <taxon>Sar</taxon>
        <taxon>Stramenopiles</taxon>
        <taxon>Oomycota</taxon>
        <taxon>Saprolegniomycetes</taxon>
        <taxon>Saprolegniales</taxon>
        <taxon>Verrucalvaceae</taxon>
        <taxon>Aphanomyces</taxon>
    </lineage>
</organism>
<reference evidence="2" key="1">
    <citation type="submission" date="2013-12" db="EMBL/GenBank/DDBJ databases">
        <title>The Genome Sequence of Aphanomyces astaci APO3.</title>
        <authorList>
            <consortium name="The Broad Institute Genomics Platform"/>
            <person name="Russ C."/>
            <person name="Tyler B."/>
            <person name="van West P."/>
            <person name="Dieguez-Uribeondo J."/>
            <person name="Young S.K."/>
            <person name="Zeng Q."/>
            <person name="Gargeya S."/>
            <person name="Fitzgerald M."/>
            <person name="Abouelleil A."/>
            <person name="Alvarado L."/>
            <person name="Chapman S.B."/>
            <person name="Gainer-Dewar J."/>
            <person name="Goldberg J."/>
            <person name="Griggs A."/>
            <person name="Gujja S."/>
            <person name="Hansen M."/>
            <person name="Howarth C."/>
            <person name="Imamovic A."/>
            <person name="Ireland A."/>
            <person name="Larimer J."/>
            <person name="McCowan C."/>
            <person name="Murphy C."/>
            <person name="Pearson M."/>
            <person name="Poon T.W."/>
            <person name="Priest M."/>
            <person name="Roberts A."/>
            <person name="Saif S."/>
            <person name="Shea T."/>
            <person name="Sykes S."/>
            <person name="Wortman J."/>
            <person name="Nusbaum C."/>
            <person name="Birren B."/>
        </authorList>
    </citation>
    <scope>NUCLEOTIDE SEQUENCE [LARGE SCALE GENOMIC DNA]</scope>
    <source>
        <strain evidence="2">APO3</strain>
    </source>
</reference>
<dbReference type="OrthoDB" id="4590138at2759"/>
<dbReference type="AlphaFoldDB" id="W4FMW2"/>
<name>W4FMW2_APHAT</name>
<dbReference type="STRING" id="112090.W4FMW2"/>
<dbReference type="PANTHER" id="PTHR39474:SF1">
    <property type="entry name" value="FUNGAL SPECIFIC TRANSCRIPTION FACTOR"/>
    <property type="match status" value="1"/>
</dbReference>
<protein>
    <submittedName>
        <fullName evidence="2">Uncharacterized protein</fullName>
    </submittedName>
</protein>
<feature type="region of interest" description="Disordered" evidence="1">
    <location>
        <begin position="1"/>
        <end position="34"/>
    </location>
</feature>
<dbReference type="RefSeq" id="XP_009842336.1">
    <property type="nucleotide sequence ID" value="XM_009844034.1"/>
</dbReference>
<dbReference type="PANTHER" id="PTHR39474">
    <property type="entry name" value="UNNAMED PRODUCT"/>
    <property type="match status" value="1"/>
</dbReference>
<dbReference type="EMBL" id="KI913188">
    <property type="protein sequence ID" value="ETV68251.1"/>
    <property type="molecule type" value="Genomic_DNA"/>
</dbReference>
<sequence>MSAANNTNPSQEAPSPLLALPASSSSSTAETSAVPNVTVGGTSVALEHLGPIVVQPDGSLMRITDWATKTDHEKETISRVIAKRNKTRMEALQASQNADLD</sequence>
<gene>
    <name evidence="2" type="ORF">H257_15807</name>
</gene>
<dbReference type="VEuPathDB" id="FungiDB:H257_15807"/>
<accession>W4FMW2</accession>